<dbReference type="STRING" id="375451.RD1_3747"/>
<protein>
    <submittedName>
        <fullName evidence="1">Uncharacterized protein</fullName>
    </submittedName>
</protein>
<name>Q161X7_ROSDO</name>
<evidence type="ECO:0000313" key="2">
    <source>
        <dbReference type="Proteomes" id="UP000007029"/>
    </source>
</evidence>
<dbReference type="RefSeq" id="WP_011569827.1">
    <property type="nucleotide sequence ID" value="NC_008209.1"/>
</dbReference>
<dbReference type="KEGG" id="rde:RD1_3747"/>
<organism evidence="1 2">
    <name type="scientific">Roseobacter denitrificans (strain ATCC 33942 / OCh 114)</name>
    <name type="common">Erythrobacter sp. (strain OCh 114)</name>
    <name type="synonym">Roseobacter denitrificans</name>
    <dbReference type="NCBI Taxonomy" id="375451"/>
    <lineage>
        <taxon>Bacteria</taxon>
        <taxon>Pseudomonadati</taxon>
        <taxon>Pseudomonadota</taxon>
        <taxon>Alphaproteobacteria</taxon>
        <taxon>Rhodobacterales</taxon>
        <taxon>Roseobacteraceae</taxon>
        <taxon>Roseobacter</taxon>
    </lineage>
</organism>
<evidence type="ECO:0000313" key="1">
    <source>
        <dbReference type="EMBL" id="ABG33216.1"/>
    </source>
</evidence>
<dbReference type="AlphaFoldDB" id="Q161X7"/>
<sequence length="42" mass="4477">MAQWNAPVAGTSIGVTAKALFDIDAKDRLSGDLYVLSLSYAF</sequence>
<gene>
    <name evidence="1" type="ordered locus">RD1_3747</name>
</gene>
<dbReference type="HOGENOM" id="CLU_3257206_0_0_5"/>
<dbReference type="EMBL" id="CP000362">
    <property type="protein sequence ID" value="ABG33216.1"/>
    <property type="molecule type" value="Genomic_DNA"/>
</dbReference>
<reference evidence="1 2" key="1">
    <citation type="journal article" date="2007" name="J. Bacteriol.">
        <title>The complete genome sequence of Roseobacter denitrificans reveals a mixotrophic rather than photosynthetic metabolism.</title>
        <authorList>
            <person name="Swingley W.D."/>
            <person name="Sadekar S."/>
            <person name="Mastrian S.D."/>
            <person name="Matthies H.J."/>
            <person name="Hao J."/>
            <person name="Ramos H."/>
            <person name="Acharya C.R."/>
            <person name="Conrad A.L."/>
            <person name="Taylor H.L."/>
            <person name="Dejesa L.C."/>
            <person name="Shah M.K."/>
            <person name="O'huallachain M.E."/>
            <person name="Lince M.T."/>
            <person name="Blankenship R.E."/>
            <person name="Beatty J.T."/>
            <person name="Touchman J.W."/>
        </authorList>
    </citation>
    <scope>NUCLEOTIDE SEQUENCE [LARGE SCALE GENOMIC DNA]</scope>
    <source>
        <strain evidence="2">ATCC 33942 / OCh 114</strain>
    </source>
</reference>
<dbReference type="Proteomes" id="UP000007029">
    <property type="component" value="Chromosome"/>
</dbReference>
<accession>Q161X7</accession>
<proteinExistence type="predicted"/>
<dbReference type="eggNOG" id="COG4313">
    <property type="taxonomic scope" value="Bacteria"/>
</dbReference>
<keyword evidence="2" id="KW-1185">Reference proteome</keyword>